<evidence type="ECO:0000313" key="2">
    <source>
        <dbReference type="Proteomes" id="UP000059074"/>
    </source>
</evidence>
<dbReference type="EMBL" id="LMTR01000012">
    <property type="protein sequence ID" value="KWT72356.1"/>
    <property type="molecule type" value="Genomic_DNA"/>
</dbReference>
<keyword evidence="2" id="KW-1185">Reference proteome</keyword>
<comment type="caution">
    <text evidence="1">The sequence shown here is derived from an EMBL/GenBank/DDBJ whole genome shotgun (WGS) entry which is preliminary data.</text>
</comment>
<reference evidence="1 2" key="1">
    <citation type="submission" date="2015-10" db="EMBL/GenBank/DDBJ databases">
        <title>Transcriptomic analysis of a linuron degrading triple-species bacterial consortium.</title>
        <authorList>
            <person name="Albers P."/>
        </authorList>
    </citation>
    <scope>NUCLEOTIDE SEQUENCE [LARGE SCALE GENOMIC DNA]</scope>
    <source>
        <strain evidence="1 2">WDL6</strain>
    </source>
</reference>
<gene>
    <name evidence="1" type="ORF">APY04_0150</name>
</gene>
<accession>A0A109BP23</accession>
<name>A0A109BP23_HYPSL</name>
<dbReference type="Proteomes" id="UP000059074">
    <property type="component" value="Unassembled WGS sequence"/>
</dbReference>
<proteinExistence type="predicted"/>
<protein>
    <submittedName>
        <fullName evidence="1">Uncharacterized protein</fullName>
    </submittedName>
</protein>
<sequence>MARISERCGYPAGAQPGVGFSAEGETAAHAAPSVAPG</sequence>
<dbReference type="AlphaFoldDB" id="A0A109BP23"/>
<organism evidence="1 2">
    <name type="scientific">Hyphomicrobium sulfonivorans</name>
    <dbReference type="NCBI Taxonomy" id="121290"/>
    <lineage>
        <taxon>Bacteria</taxon>
        <taxon>Pseudomonadati</taxon>
        <taxon>Pseudomonadota</taxon>
        <taxon>Alphaproteobacteria</taxon>
        <taxon>Hyphomicrobiales</taxon>
        <taxon>Hyphomicrobiaceae</taxon>
        <taxon>Hyphomicrobium</taxon>
    </lineage>
</organism>
<evidence type="ECO:0000313" key="1">
    <source>
        <dbReference type="EMBL" id="KWT72356.1"/>
    </source>
</evidence>